<dbReference type="InterPro" id="IPR011990">
    <property type="entry name" value="TPR-like_helical_dom_sf"/>
</dbReference>
<feature type="domain" description="OmpR/PhoB-type" evidence="6">
    <location>
        <begin position="1"/>
        <end position="93"/>
    </location>
</feature>
<evidence type="ECO:0000256" key="5">
    <source>
        <dbReference type="PROSITE-ProRule" id="PRU01091"/>
    </source>
</evidence>
<dbReference type="SMART" id="SM01043">
    <property type="entry name" value="BTAD"/>
    <property type="match status" value="1"/>
</dbReference>
<evidence type="ECO:0000256" key="2">
    <source>
        <dbReference type="ARBA" id="ARBA00023015"/>
    </source>
</evidence>
<sequence>MLGGTRIERGGESEVLPARRVRSVLAALALEPGSTVTADRLVDLVWGDAPPRGAHGTLHSYISGLRRALEPDLAPRAMPSVLITSDAGYRLALARPDVDATDFTDRVRALHRRVAPLVSQLSGGPAPDWPDRPTAEAWLEELESALGGWRGTAYADLGDHPDAVAARNGVDELRLTAEEDRALVMLALGDHAGVVAATEQGSARNPFRERTWALHALALTRSGRQADALAALRRVRAALADELGLDPGAELRGLEAAVLRQDEAILAVLPPGASPAPDAPDRIPSGPATAARWDLVGRTRERTRLTGLADDAEAGRPAYAIVVGEPGMGKSRLVEQLREEAAARGFVAVTGRCSQDDGAPPLWPWTDVLDALAGPAAQPVDLAALRAALHRDEADDYAEQAFAAAQQLALTVRRRSATAPVLVVFDDAQWADSATIRAVGHLVDTAVPGERLAVVVTRRALPAPAGGLADLEVTLARHGARRIELGGLDCQETAELVESVAPGVATGELIERWRAASAGNPFFLVELARLAAESGGRGAHGGWSGEVPASVQAVIRRRLENLPEPTRAALVVAAALGREFSPAVLASVVGLDPLTADERLDPARDAGIVRDLAHGDVAFEHALTRDTVLSTVHPAQLSRTHARIAYALTRPGVPMVADQLAFELARHWLAAGPIHASQAWPAAVDAARLARAEFANEEAVDLLAAAAEAQRLDPAASRDARFEVLVALAEVAAYAGRWERVVPSAVEAVSLAGAAADPRRVARAAAELTRHSVWLPQAYEVVDDDLIEDLRSALGALDPDDSADRVRLVLALATQLYYAPGRQAEIGALVDEGMASARRLADPALTRWAAHTATISLWRPRFAETRQSLAMEALAAARLAADADGEALALTTAAGNALEVGDLAGYERWSAAAAALAARRRLRYLQLVLGFVELNLAALRRAAETDRLLAELQSLAARSTTPVAADVVASGAGVTVGLWRAEALEQAVDGLLAAYGDAAEPMVLDSLCIGLVRCGRLDDLRSMLAGGPLAPVPDYWATAMDVAYRAELAAALGDPAAAAEVAPALRSMSGRMGVSGVSALAGPVDGYLALAEAVLGNAEAARSAAGRAVAQAQEWGMAAYLDWLHRWRAALRI</sequence>
<dbReference type="PROSITE" id="PS51755">
    <property type="entry name" value="OMPR_PHOB"/>
    <property type="match status" value="1"/>
</dbReference>
<dbReference type="Pfam" id="PF00486">
    <property type="entry name" value="Trans_reg_C"/>
    <property type="match status" value="1"/>
</dbReference>
<name>A0ABP7AWZ8_9ACTN</name>
<dbReference type="Proteomes" id="UP001501490">
    <property type="component" value="Unassembled WGS sequence"/>
</dbReference>
<dbReference type="Gene3D" id="1.25.40.10">
    <property type="entry name" value="Tetratricopeptide repeat domain"/>
    <property type="match status" value="1"/>
</dbReference>
<keyword evidence="3 5" id="KW-0238">DNA-binding</keyword>
<dbReference type="SUPFAM" id="SSF48452">
    <property type="entry name" value="TPR-like"/>
    <property type="match status" value="1"/>
</dbReference>
<evidence type="ECO:0000256" key="4">
    <source>
        <dbReference type="ARBA" id="ARBA00023163"/>
    </source>
</evidence>
<dbReference type="Pfam" id="PF13191">
    <property type="entry name" value="AAA_16"/>
    <property type="match status" value="1"/>
</dbReference>
<feature type="DNA-binding region" description="OmpR/PhoB-type" evidence="5">
    <location>
        <begin position="1"/>
        <end position="93"/>
    </location>
</feature>
<dbReference type="EMBL" id="BAABAB010000052">
    <property type="protein sequence ID" value="GAA3642485.1"/>
    <property type="molecule type" value="Genomic_DNA"/>
</dbReference>
<dbReference type="InterPro" id="IPR036388">
    <property type="entry name" value="WH-like_DNA-bd_sf"/>
</dbReference>
<dbReference type="InterPro" id="IPR005158">
    <property type="entry name" value="BTAD"/>
</dbReference>
<organism evidence="7 8">
    <name type="scientific">Microlunatus ginsengisoli</name>
    <dbReference type="NCBI Taxonomy" id="363863"/>
    <lineage>
        <taxon>Bacteria</taxon>
        <taxon>Bacillati</taxon>
        <taxon>Actinomycetota</taxon>
        <taxon>Actinomycetes</taxon>
        <taxon>Propionibacteriales</taxon>
        <taxon>Propionibacteriaceae</taxon>
        <taxon>Microlunatus</taxon>
    </lineage>
</organism>
<gene>
    <name evidence="7" type="ORF">GCM10022236_51460</name>
</gene>
<keyword evidence="4" id="KW-0804">Transcription</keyword>
<comment type="similarity">
    <text evidence="1">Belongs to the AfsR/DnrI/RedD regulatory family.</text>
</comment>
<evidence type="ECO:0000313" key="8">
    <source>
        <dbReference type="Proteomes" id="UP001501490"/>
    </source>
</evidence>
<dbReference type="SUPFAM" id="SSF46894">
    <property type="entry name" value="C-terminal effector domain of the bipartite response regulators"/>
    <property type="match status" value="1"/>
</dbReference>
<dbReference type="Gene3D" id="3.40.50.300">
    <property type="entry name" value="P-loop containing nucleotide triphosphate hydrolases"/>
    <property type="match status" value="1"/>
</dbReference>
<dbReference type="InterPro" id="IPR051677">
    <property type="entry name" value="AfsR-DnrI-RedD_regulator"/>
</dbReference>
<dbReference type="SMART" id="SM00862">
    <property type="entry name" value="Trans_reg_C"/>
    <property type="match status" value="1"/>
</dbReference>
<comment type="caution">
    <text evidence="7">The sequence shown here is derived from an EMBL/GenBank/DDBJ whole genome shotgun (WGS) entry which is preliminary data.</text>
</comment>
<evidence type="ECO:0000259" key="6">
    <source>
        <dbReference type="PROSITE" id="PS51755"/>
    </source>
</evidence>
<dbReference type="Gene3D" id="1.10.10.10">
    <property type="entry name" value="Winged helix-like DNA-binding domain superfamily/Winged helix DNA-binding domain"/>
    <property type="match status" value="1"/>
</dbReference>
<evidence type="ECO:0000256" key="1">
    <source>
        <dbReference type="ARBA" id="ARBA00005820"/>
    </source>
</evidence>
<keyword evidence="2" id="KW-0805">Transcription regulation</keyword>
<reference evidence="8" key="1">
    <citation type="journal article" date="2019" name="Int. J. Syst. Evol. Microbiol.">
        <title>The Global Catalogue of Microorganisms (GCM) 10K type strain sequencing project: providing services to taxonomists for standard genome sequencing and annotation.</title>
        <authorList>
            <consortium name="The Broad Institute Genomics Platform"/>
            <consortium name="The Broad Institute Genome Sequencing Center for Infectious Disease"/>
            <person name="Wu L."/>
            <person name="Ma J."/>
        </authorList>
    </citation>
    <scope>NUCLEOTIDE SEQUENCE [LARGE SCALE GENOMIC DNA]</scope>
    <source>
        <strain evidence="8">JCM 16929</strain>
    </source>
</reference>
<keyword evidence="8" id="KW-1185">Reference proteome</keyword>
<protein>
    <recommendedName>
        <fullName evidence="6">OmpR/PhoB-type domain-containing protein</fullName>
    </recommendedName>
</protein>
<dbReference type="InterPro" id="IPR041664">
    <property type="entry name" value="AAA_16"/>
</dbReference>
<dbReference type="Pfam" id="PF03704">
    <property type="entry name" value="BTAD"/>
    <property type="match status" value="1"/>
</dbReference>
<accession>A0ABP7AWZ8</accession>
<dbReference type="PANTHER" id="PTHR35807">
    <property type="entry name" value="TRANSCRIPTIONAL REGULATOR REDD-RELATED"/>
    <property type="match status" value="1"/>
</dbReference>
<dbReference type="InterPro" id="IPR016032">
    <property type="entry name" value="Sig_transdc_resp-reg_C-effctor"/>
</dbReference>
<dbReference type="InterPro" id="IPR027417">
    <property type="entry name" value="P-loop_NTPase"/>
</dbReference>
<evidence type="ECO:0000256" key="3">
    <source>
        <dbReference type="ARBA" id="ARBA00023125"/>
    </source>
</evidence>
<evidence type="ECO:0000313" key="7">
    <source>
        <dbReference type="EMBL" id="GAA3642485.1"/>
    </source>
</evidence>
<dbReference type="SUPFAM" id="SSF52540">
    <property type="entry name" value="P-loop containing nucleoside triphosphate hydrolases"/>
    <property type="match status" value="1"/>
</dbReference>
<dbReference type="InterPro" id="IPR001867">
    <property type="entry name" value="OmpR/PhoB-type_DNA-bd"/>
</dbReference>
<proteinExistence type="inferred from homology"/>
<dbReference type="CDD" id="cd15831">
    <property type="entry name" value="BTAD"/>
    <property type="match status" value="1"/>
</dbReference>
<dbReference type="PANTHER" id="PTHR35807:SF1">
    <property type="entry name" value="TRANSCRIPTIONAL REGULATOR REDD"/>
    <property type="match status" value="1"/>
</dbReference>